<accession>A0A401PM62</accession>
<reference evidence="1 2" key="1">
    <citation type="journal article" date="2018" name="Nat. Ecol. Evol.">
        <title>Shark genomes provide insights into elasmobranch evolution and the origin of vertebrates.</title>
        <authorList>
            <person name="Hara Y"/>
            <person name="Yamaguchi K"/>
            <person name="Onimaru K"/>
            <person name="Kadota M"/>
            <person name="Koyanagi M"/>
            <person name="Keeley SD"/>
            <person name="Tatsumi K"/>
            <person name="Tanaka K"/>
            <person name="Motone F"/>
            <person name="Kageyama Y"/>
            <person name="Nozu R"/>
            <person name="Adachi N"/>
            <person name="Nishimura O"/>
            <person name="Nakagawa R"/>
            <person name="Tanegashima C"/>
            <person name="Kiyatake I"/>
            <person name="Matsumoto R"/>
            <person name="Murakumo K"/>
            <person name="Nishida K"/>
            <person name="Terakita A"/>
            <person name="Kuratani S"/>
            <person name="Sato K"/>
            <person name="Hyodo S Kuraku.S."/>
        </authorList>
    </citation>
    <scope>NUCLEOTIDE SEQUENCE [LARGE SCALE GENOMIC DNA]</scope>
</reference>
<sequence>MKLMPEFEVGPIKSLKEQRVAAAEKAQKAAVAKAQVSSVGTETTNAQHIVTNVVQGQETKGEEFTEDAYEGFDKNEQQLHPEGLEGAVQKQDLKGEGECFKIETSRGEMQGVTEARHKLEKALQRLCHGIQVKETLGM</sequence>
<keyword evidence="2" id="KW-1185">Reference proteome</keyword>
<proteinExistence type="predicted"/>
<gene>
    <name evidence="1" type="ORF">scyTo_0003282</name>
</gene>
<dbReference type="OrthoDB" id="10255522at2759"/>
<dbReference type="EMBL" id="BFAA01000883">
    <property type="protein sequence ID" value="GCB74195.1"/>
    <property type="molecule type" value="Genomic_DNA"/>
</dbReference>
<protein>
    <submittedName>
        <fullName evidence="1">Uncharacterized protein</fullName>
    </submittedName>
</protein>
<dbReference type="Proteomes" id="UP000288216">
    <property type="component" value="Unassembled WGS sequence"/>
</dbReference>
<organism evidence="1 2">
    <name type="scientific">Scyliorhinus torazame</name>
    <name type="common">Cloudy catshark</name>
    <name type="synonym">Catulus torazame</name>
    <dbReference type="NCBI Taxonomy" id="75743"/>
    <lineage>
        <taxon>Eukaryota</taxon>
        <taxon>Metazoa</taxon>
        <taxon>Chordata</taxon>
        <taxon>Craniata</taxon>
        <taxon>Vertebrata</taxon>
        <taxon>Chondrichthyes</taxon>
        <taxon>Elasmobranchii</taxon>
        <taxon>Galeomorphii</taxon>
        <taxon>Galeoidea</taxon>
        <taxon>Carcharhiniformes</taxon>
        <taxon>Scyliorhinidae</taxon>
        <taxon>Scyliorhinus</taxon>
    </lineage>
</organism>
<name>A0A401PM62_SCYTO</name>
<comment type="caution">
    <text evidence="1">The sequence shown here is derived from an EMBL/GenBank/DDBJ whole genome shotgun (WGS) entry which is preliminary data.</text>
</comment>
<evidence type="ECO:0000313" key="2">
    <source>
        <dbReference type="Proteomes" id="UP000288216"/>
    </source>
</evidence>
<dbReference type="AlphaFoldDB" id="A0A401PM62"/>
<evidence type="ECO:0000313" key="1">
    <source>
        <dbReference type="EMBL" id="GCB74195.1"/>
    </source>
</evidence>